<reference evidence="1 2" key="1">
    <citation type="submission" date="2019-07" db="EMBL/GenBank/DDBJ databases">
        <title>Whole genome shotgun sequence of Reyranella soli NBRC 108950.</title>
        <authorList>
            <person name="Hosoyama A."/>
            <person name="Uohara A."/>
            <person name="Ohji S."/>
            <person name="Ichikawa N."/>
        </authorList>
    </citation>
    <scope>NUCLEOTIDE SEQUENCE [LARGE SCALE GENOMIC DNA]</scope>
    <source>
        <strain evidence="1 2">NBRC 108950</strain>
    </source>
</reference>
<keyword evidence="2" id="KW-1185">Reference proteome</keyword>
<dbReference type="EMBL" id="BKAJ01000066">
    <property type="protein sequence ID" value="GEP56518.1"/>
    <property type="molecule type" value="Genomic_DNA"/>
</dbReference>
<evidence type="ECO:0000313" key="1">
    <source>
        <dbReference type="EMBL" id="GEP56518.1"/>
    </source>
</evidence>
<sequence length="91" mass="10010">MLASEDKKKAMTNPSSVFKHPTDVVACKDLDRKEKAAILKQWELDARLMQVATEEGMTEGEHSLFADVKKAQEKLGLPDLQEDGAPTKSGP</sequence>
<name>A0A512NC43_9HYPH</name>
<comment type="caution">
    <text evidence="1">The sequence shown here is derived from an EMBL/GenBank/DDBJ whole genome shotgun (WGS) entry which is preliminary data.</text>
</comment>
<dbReference type="AlphaFoldDB" id="A0A512NC43"/>
<accession>A0A512NC43</accession>
<gene>
    <name evidence="1" type="ORF">RSO01_36840</name>
</gene>
<organism evidence="1 2">
    <name type="scientific">Reyranella soli</name>
    <dbReference type="NCBI Taxonomy" id="1230389"/>
    <lineage>
        <taxon>Bacteria</taxon>
        <taxon>Pseudomonadati</taxon>
        <taxon>Pseudomonadota</taxon>
        <taxon>Alphaproteobacteria</taxon>
        <taxon>Hyphomicrobiales</taxon>
        <taxon>Reyranellaceae</taxon>
        <taxon>Reyranella</taxon>
    </lineage>
</organism>
<dbReference type="RefSeq" id="WP_147150600.1">
    <property type="nucleotide sequence ID" value="NZ_BKAJ01000066.1"/>
</dbReference>
<dbReference type="OrthoDB" id="5405867at2"/>
<dbReference type="Proteomes" id="UP000321058">
    <property type="component" value="Unassembled WGS sequence"/>
</dbReference>
<protein>
    <submittedName>
        <fullName evidence="1">Uncharacterized protein</fullName>
    </submittedName>
</protein>
<proteinExistence type="predicted"/>
<evidence type="ECO:0000313" key="2">
    <source>
        <dbReference type="Proteomes" id="UP000321058"/>
    </source>
</evidence>